<keyword evidence="17" id="KW-1185">Reference proteome</keyword>
<feature type="transmembrane region" description="Helical" evidence="14">
    <location>
        <begin position="93"/>
        <end position="122"/>
    </location>
</feature>
<evidence type="ECO:0000256" key="12">
    <source>
        <dbReference type="ARBA" id="ARBA00023224"/>
    </source>
</evidence>
<gene>
    <name evidence="16" type="primary">LOC113574697</name>
</gene>
<evidence type="ECO:0000256" key="14">
    <source>
        <dbReference type="RuleBase" id="RU363047"/>
    </source>
</evidence>
<keyword evidence="4 13" id="KW-0812">Transmembrane</keyword>
<evidence type="ECO:0000256" key="3">
    <source>
        <dbReference type="ARBA" id="ARBA00022606"/>
    </source>
</evidence>
<dbReference type="Gene3D" id="1.20.1070.10">
    <property type="entry name" value="Rhodopsin 7-helix transmembrane proteins"/>
    <property type="match status" value="1"/>
</dbReference>
<dbReference type="Proteomes" id="UP000314983">
    <property type="component" value="Chromosome 15"/>
</dbReference>
<keyword evidence="10 13" id="KW-0675">Receptor</keyword>
<dbReference type="GeneTree" id="ENSGT00950000183023"/>
<protein>
    <recommendedName>
        <fullName evidence="14">Olfactory receptor</fullName>
    </recommendedName>
</protein>
<evidence type="ECO:0000313" key="16">
    <source>
        <dbReference type="Ensembl" id="ENSEEEP00000055616.1"/>
    </source>
</evidence>
<keyword evidence="11" id="KW-0325">Glycoprotein</keyword>
<dbReference type="Pfam" id="PF13853">
    <property type="entry name" value="7tm_4"/>
    <property type="match status" value="1"/>
</dbReference>
<keyword evidence="6 14" id="KW-1133">Transmembrane helix</keyword>
<reference evidence="16" key="2">
    <citation type="submission" date="2025-08" db="UniProtKB">
        <authorList>
            <consortium name="Ensembl"/>
        </authorList>
    </citation>
    <scope>IDENTIFICATION</scope>
</reference>
<evidence type="ECO:0000256" key="2">
    <source>
        <dbReference type="ARBA" id="ARBA00022475"/>
    </source>
</evidence>
<dbReference type="GO" id="GO:0005886">
    <property type="term" value="C:plasma membrane"/>
    <property type="evidence" value="ECO:0007669"/>
    <property type="project" value="UniProtKB-SubCell"/>
</dbReference>
<keyword evidence="9" id="KW-1015">Disulfide bond</keyword>
<feature type="transmembrane region" description="Helical" evidence="14">
    <location>
        <begin position="28"/>
        <end position="49"/>
    </location>
</feature>
<evidence type="ECO:0000313" key="17">
    <source>
        <dbReference type="Proteomes" id="UP000314983"/>
    </source>
</evidence>
<dbReference type="GO" id="GO:0004930">
    <property type="term" value="F:G protein-coupled receptor activity"/>
    <property type="evidence" value="ECO:0007669"/>
    <property type="project" value="UniProtKB-KW"/>
</dbReference>
<dbReference type="Ensembl" id="ENSEEET00000061052.1">
    <property type="protein sequence ID" value="ENSEEEP00000055616.1"/>
    <property type="gene ID" value="ENSEEEG00000027983.1"/>
</dbReference>
<keyword evidence="2 14" id="KW-1003">Cell membrane</keyword>
<evidence type="ECO:0000256" key="4">
    <source>
        <dbReference type="ARBA" id="ARBA00022692"/>
    </source>
</evidence>
<feature type="transmembrane region" description="Helical" evidence="14">
    <location>
        <begin position="143"/>
        <end position="164"/>
    </location>
</feature>
<dbReference type="GO" id="GO:0004984">
    <property type="term" value="F:olfactory receptor activity"/>
    <property type="evidence" value="ECO:0007669"/>
    <property type="project" value="InterPro"/>
</dbReference>
<dbReference type="FunFam" id="1.20.1070.10:FF:000024">
    <property type="entry name" value="Olfactory receptor"/>
    <property type="match status" value="1"/>
</dbReference>
<dbReference type="InterPro" id="IPR000725">
    <property type="entry name" value="Olfact_rcpt"/>
</dbReference>
<dbReference type="GO" id="GO:0005549">
    <property type="term" value="F:odorant binding"/>
    <property type="evidence" value="ECO:0007669"/>
    <property type="project" value="TreeGrafter"/>
</dbReference>
<dbReference type="PRINTS" id="PR00245">
    <property type="entry name" value="OLFACTORYR"/>
</dbReference>
<dbReference type="PRINTS" id="PR00237">
    <property type="entry name" value="GPCRRHODOPSN"/>
</dbReference>
<evidence type="ECO:0000256" key="11">
    <source>
        <dbReference type="ARBA" id="ARBA00023180"/>
    </source>
</evidence>
<dbReference type="PROSITE" id="PS00237">
    <property type="entry name" value="G_PROTEIN_RECEP_F1_1"/>
    <property type="match status" value="1"/>
</dbReference>
<feature type="domain" description="G-protein coupled receptors family 1 profile" evidence="15">
    <location>
        <begin position="43"/>
        <end position="291"/>
    </location>
</feature>
<comment type="similarity">
    <text evidence="13">Belongs to the G-protein coupled receptor 1 family.</text>
</comment>
<evidence type="ECO:0000256" key="6">
    <source>
        <dbReference type="ARBA" id="ARBA00022989"/>
    </source>
</evidence>
<dbReference type="InterPro" id="IPR000276">
    <property type="entry name" value="GPCR_Rhodpsn"/>
</dbReference>
<feature type="transmembrane region" description="Helical" evidence="14">
    <location>
        <begin position="240"/>
        <end position="259"/>
    </location>
</feature>
<dbReference type="PROSITE" id="PS50262">
    <property type="entry name" value="G_PROTEIN_RECEP_F1_2"/>
    <property type="match status" value="1"/>
</dbReference>
<feature type="transmembrane region" description="Helical" evidence="14">
    <location>
        <begin position="271"/>
        <end position="291"/>
    </location>
</feature>
<dbReference type="AlphaFoldDB" id="A0AAY5EF37"/>
<evidence type="ECO:0000256" key="9">
    <source>
        <dbReference type="ARBA" id="ARBA00023157"/>
    </source>
</evidence>
<keyword evidence="8 14" id="KW-0472">Membrane</keyword>
<evidence type="ECO:0000259" key="15">
    <source>
        <dbReference type="PROSITE" id="PS50262"/>
    </source>
</evidence>
<evidence type="ECO:0000256" key="1">
    <source>
        <dbReference type="ARBA" id="ARBA00004651"/>
    </source>
</evidence>
<accession>A0AAY5EF37</accession>
<keyword evidence="7 13" id="KW-0297">G-protein coupled receptor</keyword>
<evidence type="ECO:0000256" key="7">
    <source>
        <dbReference type="ARBA" id="ARBA00023040"/>
    </source>
</evidence>
<evidence type="ECO:0000256" key="8">
    <source>
        <dbReference type="ARBA" id="ARBA00023136"/>
    </source>
</evidence>
<keyword evidence="3 14" id="KW-0716">Sensory transduction</keyword>
<keyword evidence="5 14" id="KW-0552">Olfaction</keyword>
<evidence type="ECO:0000256" key="5">
    <source>
        <dbReference type="ARBA" id="ARBA00022725"/>
    </source>
</evidence>
<feature type="transmembrane region" description="Helical" evidence="14">
    <location>
        <begin position="61"/>
        <end position="81"/>
    </location>
</feature>
<proteinExistence type="inferred from homology"/>
<evidence type="ECO:0000256" key="10">
    <source>
        <dbReference type="ARBA" id="ARBA00023170"/>
    </source>
</evidence>
<reference evidence="16" key="3">
    <citation type="submission" date="2025-09" db="UniProtKB">
        <authorList>
            <consortium name="Ensembl"/>
        </authorList>
    </citation>
    <scope>IDENTIFICATION</scope>
</reference>
<dbReference type="InterPro" id="IPR052921">
    <property type="entry name" value="GPCR1_Superfamily_Member"/>
</dbReference>
<reference evidence="16 17" key="1">
    <citation type="submission" date="2020-05" db="EMBL/GenBank/DDBJ databases">
        <title>Electrophorus electricus (electric eel) genome, fEleEle1, primary haplotype.</title>
        <authorList>
            <person name="Myers G."/>
            <person name="Meyer A."/>
            <person name="Fedrigo O."/>
            <person name="Formenti G."/>
            <person name="Rhie A."/>
            <person name="Tracey A."/>
            <person name="Sims Y."/>
            <person name="Jarvis E.D."/>
        </authorList>
    </citation>
    <scope>NUCLEOTIDE SEQUENCE [LARGE SCALE GENOMIC DNA]</scope>
</reference>
<evidence type="ECO:0000256" key="13">
    <source>
        <dbReference type="RuleBase" id="RU000688"/>
    </source>
</evidence>
<dbReference type="PANTHER" id="PTHR26451:SF871">
    <property type="entry name" value="ODORANT RECEPTOR-RELATED"/>
    <property type="match status" value="1"/>
</dbReference>
<dbReference type="SUPFAM" id="SSF81321">
    <property type="entry name" value="Family A G protein-coupled receptor-like"/>
    <property type="match status" value="1"/>
</dbReference>
<dbReference type="InterPro" id="IPR017452">
    <property type="entry name" value="GPCR_Rhodpsn_7TM"/>
</dbReference>
<feature type="transmembrane region" description="Helical" evidence="14">
    <location>
        <begin position="198"/>
        <end position="219"/>
    </location>
</feature>
<comment type="subcellular location">
    <subcellularLocation>
        <location evidence="1 14">Cell membrane</location>
        <topology evidence="1 14">Multi-pass membrane protein</topology>
    </subcellularLocation>
</comment>
<sequence>MGKEMENYSEEFMFVLHGLNDTSTNRHIYFAFGLLFYILTLFVNLMLIITVILDKTLHEPMYLFICSLFVNGICGASAFYPKILADLLSDYHVISYTVCLAQTCVIFCYALCELACLTVMAYDRYVAICKPLEYLCIMTHQKIVKLLAFSWLFSLLQTTIGAVLTVRLPLCGNHIDMLYCSNWEVVKLSCKDVTMMDMYGNILIIYHVSQVIFVIVSYIHIIRTSLQSKAGRVKFMQTCLPHLITLTNFTVSLLFDIIYSRYVKSQTQQALHNILGMEFLVVPPLLNPIIYGMKLTQMRRQFVKIYWKSLKAVRQG</sequence>
<keyword evidence="12 13" id="KW-0807">Transducer</keyword>
<dbReference type="PANTHER" id="PTHR26451">
    <property type="entry name" value="G_PROTEIN_RECEP_F1_2 DOMAIN-CONTAINING PROTEIN"/>
    <property type="match status" value="1"/>
</dbReference>
<name>A0AAY5EF37_ELEEL</name>
<organism evidence="16 17">
    <name type="scientific">Electrophorus electricus</name>
    <name type="common">Electric eel</name>
    <name type="synonym">Gymnotus electricus</name>
    <dbReference type="NCBI Taxonomy" id="8005"/>
    <lineage>
        <taxon>Eukaryota</taxon>
        <taxon>Metazoa</taxon>
        <taxon>Chordata</taxon>
        <taxon>Craniata</taxon>
        <taxon>Vertebrata</taxon>
        <taxon>Euteleostomi</taxon>
        <taxon>Actinopterygii</taxon>
        <taxon>Neopterygii</taxon>
        <taxon>Teleostei</taxon>
        <taxon>Ostariophysi</taxon>
        <taxon>Gymnotiformes</taxon>
        <taxon>Gymnotoidei</taxon>
        <taxon>Gymnotidae</taxon>
        <taxon>Electrophorus</taxon>
    </lineage>
</organism>